<dbReference type="Proteomes" id="UP000256952">
    <property type="component" value="Chromosome CBM2613_a"/>
</dbReference>
<gene>
    <name evidence="1" type="ORF">CBM2613_A20101</name>
</gene>
<evidence type="ECO:0000313" key="1">
    <source>
        <dbReference type="EMBL" id="SOZ55137.1"/>
    </source>
</evidence>
<sequence>MEVSAEGVVMGAFEVDASAGAGRKVTAIKFTNRSVG</sequence>
<organism evidence="1">
    <name type="scientific">Cupriavidus taiwanensis</name>
    <dbReference type="NCBI Taxonomy" id="164546"/>
    <lineage>
        <taxon>Bacteria</taxon>
        <taxon>Pseudomonadati</taxon>
        <taxon>Pseudomonadota</taxon>
        <taxon>Betaproteobacteria</taxon>
        <taxon>Burkholderiales</taxon>
        <taxon>Burkholderiaceae</taxon>
        <taxon>Cupriavidus</taxon>
    </lineage>
</organism>
<dbReference type="AlphaFoldDB" id="A0A375DXH9"/>
<protein>
    <submittedName>
        <fullName evidence="1">Uncharacterized protein</fullName>
    </submittedName>
</protein>
<comment type="caution">
    <text evidence="1">The sequence shown here is derived from an EMBL/GenBank/DDBJ whole genome shotgun (WGS) entry which is preliminary data.</text>
</comment>
<name>A0A375DXH9_9BURK</name>
<accession>A0A375DXH9</accession>
<dbReference type="EMBL" id="OFTH01000012">
    <property type="protein sequence ID" value="SOZ55137.1"/>
    <property type="molecule type" value="Genomic_DNA"/>
</dbReference>
<reference evidence="1" key="1">
    <citation type="submission" date="2018-01" db="EMBL/GenBank/DDBJ databases">
        <authorList>
            <person name="Clerissi C."/>
        </authorList>
    </citation>
    <scope>NUCLEOTIDE SEQUENCE</scope>
    <source>
        <strain evidence="1">Cupriavidus taiwanensis STM 8556</strain>
    </source>
</reference>
<proteinExistence type="predicted"/>